<evidence type="ECO:0000313" key="2">
    <source>
        <dbReference type="EMBL" id="KAA6387141.1"/>
    </source>
</evidence>
<dbReference type="GO" id="GO:0005524">
    <property type="term" value="F:ATP binding"/>
    <property type="evidence" value="ECO:0007669"/>
    <property type="project" value="InterPro"/>
</dbReference>
<dbReference type="Gene3D" id="3.30.200.20">
    <property type="entry name" value="Phosphorylase Kinase, domain 1"/>
    <property type="match status" value="1"/>
</dbReference>
<dbReference type="InterPro" id="IPR000719">
    <property type="entry name" value="Prot_kinase_dom"/>
</dbReference>
<evidence type="ECO:0000313" key="3">
    <source>
        <dbReference type="Proteomes" id="UP000324800"/>
    </source>
</evidence>
<dbReference type="PANTHER" id="PTHR44167:SF30">
    <property type="entry name" value="PHOSPHORYLASE KINASE"/>
    <property type="match status" value="1"/>
</dbReference>
<reference evidence="2 3" key="1">
    <citation type="submission" date="2019-03" db="EMBL/GenBank/DDBJ databases">
        <title>Single cell metagenomics reveals metabolic interactions within the superorganism composed of flagellate Streblomastix strix and complex community of Bacteroidetes bacteria on its surface.</title>
        <authorList>
            <person name="Treitli S.C."/>
            <person name="Kolisko M."/>
            <person name="Husnik F."/>
            <person name="Keeling P."/>
            <person name="Hampl V."/>
        </authorList>
    </citation>
    <scope>NUCLEOTIDE SEQUENCE [LARGE SCALE GENOMIC DNA]</scope>
    <source>
        <strain evidence="2">ST1C</strain>
    </source>
</reference>
<dbReference type="PANTHER" id="PTHR44167">
    <property type="entry name" value="OVARIAN-SPECIFIC SERINE/THREONINE-PROTEIN KINASE LOK-RELATED"/>
    <property type="match status" value="1"/>
</dbReference>
<dbReference type="InterPro" id="IPR011009">
    <property type="entry name" value="Kinase-like_dom_sf"/>
</dbReference>
<dbReference type="PROSITE" id="PS50011">
    <property type="entry name" value="PROTEIN_KINASE_DOM"/>
    <property type="match status" value="1"/>
</dbReference>
<dbReference type="EMBL" id="SNRW01004498">
    <property type="protein sequence ID" value="KAA6387141.1"/>
    <property type="molecule type" value="Genomic_DNA"/>
</dbReference>
<dbReference type="Gene3D" id="1.10.510.10">
    <property type="entry name" value="Transferase(Phosphotransferase) domain 1"/>
    <property type="match status" value="1"/>
</dbReference>
<protein>
    <submittedName>
        <fullName evidence="2">Putative Serine/Threonine kinase domain protein</fullName>
    </submittedName>
</protein>
<dbReference type="GO" id="GO:0044773">
    <property type="term" value="P:mitotic DNA damage checkpoint signaling"/>
    <property type="evidence" value="ECO:0007669"/>
    <property type="project" value="TreeGrafter"/>
</dbReference>
<dbReference type="Pfam" id="PF00069">
    <property type="entry name" value="Pkinase"/>
    <property type="match status" value="1"/>
</dbReference>
<name>A0A5J4VWY1_9EUKA</name>
<feature type="domain" description="Protein kinase" evidence="1">
    <location>
        <begin position="2"/>
        <end position="258"/>
    </location>
</feature>
<dbReference type="GO" id="GO:0005634">
    <property type="term" value="C:nucleus"/>
    <property type="evidence" value="ECO:0007669"/>
    <property type="project" value="TreeGrafter"/>
</dbReference>
<organism evidence="2 3">
    <name type="scientific">Streblomastix strix</name>
    <dbReference type="NCBI Taxonomy" id="222440"/>
    <lineage>
        <taxon>Eukaryota</taxon>
        <taxon>Metamonada</taxon>
        <taxon>Preaxostyla</taxon>
        <taxon>Oxymonadida</taxon>
        <taxon>Streblomastigidae</taxon>
        <taxon>Streblomastix</taxon>
    </lineage>
</organism>
<accession>A0A5J4VWY1</accession>
<dbReference type="OrthoDB" id="1918322at2759"/>
<evidence type="ECO:0000259" key="1">
    <source>
        <dbReference type="PROSITE" id="PS50011"/>
    </source>
</evidence>
<dbReference type="AlphaFoldDB" id="A0A5J4VWY1"/>
<comment type="caution">
    <text evidence="2">The sequence shown here is derived from an EMBL/GenBank/DDBJ whole genome shotgun (WGS) entry which is preliminary data.</text>
</comment>
<keyword evidence="2" id="KW-0418">Kinase</keyword>
<sequence length="421" mass="48051">MIVPIRPLGQGSFGHVYLTADVNYGIVASKIVQRETFSQREIDAAVDIGKQNNSNPFILKYIAHIYGGRYSILHMEVANKQTLNIIAKQPSIPLPSYTLRALMKQILEGMRAFHSIGLVHRDIKCDNILLHSPPGSGRVYAKISDFGLSKKLDLNNEQTYFAGTLPFMAPELFQRPIRQTQKVDMYAIGIILYRLVIHEYPLHYSRFEEYQMVLNDIPCIERPSEIKDNLLWDLLLKLLEFDPNKRITATEALQYPYFTSPEAIADISKEQQDLASQAEQAQLNGDSTITVFDKDPTFVVDENIINRFIPKTSHQNPFKQQKEIKLQEDSQRIQTELQTSEKQKCDDLIWLINDNEEVGKPSPMINQLDSDGTVTKLVQLFLNDRYITKVSGNIESKTDFDKPNPGSIILQVKLNVQLGRI</sequence>
<gene>
    <name evidence="2" type="ORF">EZS28_017333</name>
</gene>
<keyword evidence="2" id="KW-0808">Transferase</keyword>
<dbReference type="SMART" id="SM00220">
    <property type="entry name" value="S_TKc"/>
    <property type="match status" value="1"/>
</dbReference>
<dbReference type="InterPro" id="IPR008271">
    <property type="entry name" value="Ser/Thr_kinase_AS"/>
</dbReference>
<dbReference type="CDD" id="cd00180">
    <property type="entry name" value="PKc"/>
    <property type="match status" value="1"/>
</dbReference>
<dbReference type="Proteomes" id="UP000324800">
    <property type="component" value="Unassembled WGS sequence"/>
</dbReference>
<dbReference type="GO" id="GO:0004674">
    <property type="term" value="F:protein serine/threonine kinase activity"/>
    <property type="evidence" value="ECO:0007669"/>
    <property type="project" value="TreeGrafter"/>
</dbReference>
<proteinExistence type="predicted"/>
<dbReference type="SUPFAM" id="SSF56112">
    <property type="entry name" value="Protein kinase-like (PK-like)"/>
    <property type="match status" value="1"/>
</dbReference>
<dbReference type="PROSITE" id="PS00108">
    <property type="entry name" value="PROTEIN_KINASE_ST"/>
    <property type="match status" value="1"/>
</dbReference>